<name>A0A5M9MFL3_9EURO</name>
<dbReference type="EMBL" id="QUQM01000006">
    <property type="protein sequence ID" value="KAA8644260.1"/>
    <property type="molecule type" value="Genomic_DNA"/>
</dbReference>
<sequence length="460" mass="51863">MKHSFEHVWVHKATAKEQIDAAMAKGFDFYFNFMWGQYEDEVAGVAACQYFESLGGAPKVPGILNYPLFIKPAISCASLFISEKPLCANREELRASLQSLCQELEPRRKMSGRTLENLNSSLVVDGIPIPDDIVVQKFIPGWDHSVVIIELGDRPVPLNPERYVHSDGYNIYSDFLRFDVKFDPRTHVELVPFEETPELFRKLQDGEPTVLEVTPMPAIFLTPEIEWEDIVIRNSFPGGHRALIDVLIANELDRQNRDKEREARVAKVYDAYSDTYDDDIKHLNLEAIYRNVIDGSRLSGTILELGPGTGLFGRLLSEKTKTPRSHCEDPSCTYHRTTDISLNGIELSQGMIDRCLKTGAYSTVHNGPCQVILPSVRSFDHAVSVSNLCYLSPTDFSLVMVCLFQQAQNSIIVTIDEIPDIYNKRLVEMSEPHSSMPSPSGMEVVKKFLGVRMAVSKDRN</sequence>
<dbReference type="SUPFAM" id="SSF53335">
    <property type="entry name" value="S-adenosyl-L-methionine-dependent methyltransferases"/>
    <property type="match status" value="1"/>
</dbReference>
<protein>
    <recommendedName>
        <fullName evidence="3">Methyltransferase domain-containing protein</fullName>
    </recommendedName>
</protein>
<dbReference type="Gene3D" id="3.30.470.20">
    <property type="entry name" value="ATP-grasp fold, B domain"/>
    <property type="match status" value="1"/>
</dbReference>
<dbReference type="PANTHER" id="PTHR23132:SF23">
    <property type="entry name" value="D-ALANINE--D-ALANINE LIGASE B"/>
    <property type="match status" value="1"/>
</dbReference>
<dbReference type="InterPro" id="IPR029063">
    <property type="entry name" value="SAM-dependent_MTases_sf"/>
</dbReference>
<dbReference type="SUPFAM" id="SSF56059">
    <property type="entry name" value="Glutathione synthetase ATP-binding domain-like"/>
    <property type="match status" value="1"/>
</dbReference>
<evidence type="ECO:0000313" key="1">
    <source>
        <dbReference type="EMBL" id="KAA8644260.1"/>
    </source>
</evidence>
<gene>
    <name evidence="1" type="ORF">ATNIH1004_008459</name>
</gene>
<dbReference type="VEuPathDB" id="FungiDB:EYZ11_011775"/>
<proteinExistence type="predicted"/>
<dbReference type="AlphaFoldDB" id="A0A5M9MFL3"/>
<dbReference type="OrthoDB" id="66144at2759"/>
<dbReference type="Gene3D" id="3.40.50.150">
    <property type="entry name" value="Vaccinia Virus protein VP39"/>
    <property type="match status" value="1"/>
</dbReference>
<dbReference type="GeneID" id="54331161"/>
<dbReference type="RefSeq" id="XP_033423621.1">
    <property type="nucleotide sequence ID" value="XM_033573069.1"/>
</dbReference>
<evidence type="ECO:0008006" key="3">
    <source>
        <dbReference type="Google" id="ProtNLM"/>
    </source>
</evidence>
<accession>A0A5M9MFL3</accession>
<organism evidence="1 2">
    <name type="scientific">Aspergillus tanneri</name>
    <dbReference type="NCBI Taxonomy" id="1220188"/>
    <lineage>
        <taxon>Eukaryota</taxon>
        <taxon>Fungi</taxon>
        <taxon>Dikarya</taxon>
        <taxon>Ascomycota</taxon>
        <taxon>Pezizomycotina</taxon>
        <taxon>Eurotiomycetes</taxon>
        <taxon>Eurotiomycetidae</taxon>
        <taxon>Eurotiales</taxon>
        <taxon>Aspergillaceae</taxon>
        <taxon>Aspergillus</taxon>
        <taxon>Aspergillus subgen. Circumdati</taxon>
    </lineage>
</organism>
<reference evidence="1 2" key="1">
    <citation type="submission" date="2019-08" db="EMBL/GenBank/DDBJ databases">
        <title>The genome sequence of a newly discovered highly antifungal drug resistant Aspergillus species, Aspergillus tanneri NIH 1004.</title>
        <authorList>
            <person name="Mounaud S."/>
            <person name="Singh I."/>
            <person name="Joardar V."/>
            <person name="Pakala S."/>
            <person name="Pakala S."/>
            <person name="Venepally P."/>
            <person name="Chung J.K."/>
            <person name="Losada L."/>
            <person name="Nierman W.C."/>
        </authorList>
    </citation>
    <scope>NUCLEOTIDE SEQUENCE [LARGE SCALE GENOMIC DNA]</scope>
    <source>
        <strain evidence="1 2">NIH1004</strain>
    </source>
</reference>
<dbReference type="GO" id="GO:0008716">
    <property type="term" value="F:D-alanine-D-alanine ligase activity"/>
    <property type="evidence" value="ECO:0007669"/>
    <property type="project" value="TreeGrafter"/>
</dbReference>
<comment type="caution">
    <text evidence="1">The sequence shown here is derived from an EMBL/GenBank/DDBJ whole genome shotgun (WGS) entry which is preliminary data.</text>
</comment>
<evidence type="ECO:0000313" key="2">
    <source>
        <dbReference type="Proteomes" id="UP000324241"/>
    </source>
</evidence>
<dbReference type="PANTHER" id="PTHR23132">
    <property type="entry name" value="D-ALANINE--D-ALANINE LIGASE"/>
    <property type="match status" value="1"/>
</dbReference>
<dbReference type="Proteomes" id="UP000324241">
    <property type="component" value="Unassembled WGS sequence"/>
</dbReference>